<proteinExistence type="predicted"/>
<keyword evidence="2" id="KW-1185">Reference proteome</keyword>
<sequence length="224" mass="25310">MGSQCTPYILREDSVGSFCGELEHQKRLRASPGSWVFTQLKGNYSAAPSKGNMYWHGYSNHLQGVQKTPEILSHKLVRAAYSSNVGSPQSFQIPFGLEVGSTYTLAWTWNTTDPANGGFLVTNNAQLYGDDLLRKVGLHSMLLCRDYAYGHVTFPHNDYQFKNYEHIYQESGLYRWVRYQSICAFNTSTIADNHIADQDKSLHRIIQKPTAFVTHAFHPPSPGE</sequence>
<evidence type="ECO:0000313" key="1">
    <source>
        <dbReference type="EMBL" id="KAL1873645.1"/>
    </source>
</evidence>
<comment type="caution">
    <text evidence="1">The sequence shown here is derived from an EMBL/GenBank/DDBJ whole genome shotgun (WGS) entry which is preliminary data.</text>
</comment>
<reference evidence="1 2" key="1">
    <citation type="journal article" date="2024" name="IMA Fungus">
        <title>IMA Genome - F19 : A genome assembly and annotation guide to empower mycologists, including annotated draft genome sequences of Ceratocystis pirilliformis, Diaporthe australafricana, Fusarium ophioides, Paecilomyces lecythidis, and Sporothrix stenoceras.</title>
        <authorList>
            <person name="Aylward J."/>
            <person name="Wilson A.M."/>
            <person name="Visagie C.M."/>
            <person name="Spraker J."/>
            <person name="Barnes I."/>
            <person name="Buitendag C."/>
            <person name="Ceriani C."/>
            <person name="Del Mar Angel L."/>
            <person name="du Plessis D."/>
            <person name="Fuchs T."/>
            <person name="Gasser K."/>
            <person name="Kramer D."/>
            <person name="Li W."/>
            <person name="Munsamy K."/>
            <person name="Piso A."/>
            <person name="Price J.L."/>
            <person name="Sonnekus B."/>
            <person name="Thomas C."/>
            <person name="van der Nest A."/>
            <person name="van Dijk A."/>
            <person name="van Heerden A."/>
            <person name="van Vuuren N."/>
            <person name="Yilmaz N."/>
            <person name="Duong T.A."/>
            <person name="van der Merwe N.A."/>
            <person name="Wingfield M.J."/>
            <person name="Wingfield B.D."/>
        </authorList>
    </citation>
    <scope>NUCLEOTIDE SEQUENCE [LARGE SCALE GENOMIC DNA]</scope>
    <source>
        <strain evidence="1 2">CMW 18167</strain>
    </source>
</reference>
<accession>A0ABR3XD99</accession>
<dbReference type="Proteomes" id="UP001583193">
    <property type="component" value="Unassembled WGS sequence"/>
</dbReference>
<name>A0ABR3XD99_9EURO</name>
<gene>
    <name evidence="1" type="ORF">Plec18167_006162</name>
</gene>
<protein>
    <submittedName>
        <fullName evidence="1">Uncharacterized protein</fullName>
    </submittedName>
</protein>
<organism evidence="1 2">
    <name type="scientific">Paecilomyces lecythidis</name>
    <dbReference type="NCBI Taxonomy" id="3004212"/>
    <lineage>
        <taxon>Eukaryota</taxon>
        <taxon>Fungi</taxon>
        <taxon>Dikarya</taxon>
        <taxon>Ascomycota</taxon>
        <taxon>Pezizomycotina</taxon>
        <taxon>Eurotiomycetes</taxon>
        <taxon>Eurotiomycetidae</taxon>
        <taxon>Eurotiales</taxon>
        <taxon>Thermoascaceae</taxon>
        <taxon>Paecilomyces</taxon>
    </lineage>
</organism>
<evidence type="ECO:0000313" key="2">
    <source>
        <dbReference type="Proteomes" id="UP001583193"/>
    </source>
</evidence>
<dbReference type="EMBL" id="JAVDPF010000021">
    <property type="protein sequence ID" value="KAL1873645.1"/>
    <property type="molecule type" value="Genomic_DNA"/>
</dbReference>